<dbReference type="Gene3D" id="1.10.357.10">
    <property type="entry name" value="Tetracycline Repressor, domain 2"/>
    <property type="match status" value="1"/>
</dbReference>
<evidence type="ECO:0000256" key="3">
    <source>
        <dbReference type="ARBA" id="ARBA00023163"/>
    </source>
</evidence>
<dbReference type="InterPro" id="IPR054156">
    <property type="entry name" value="YxaF_TetR_C"/>
</dbReference>
<dbReference type="AlphaFoldDB" id="A0A947DHK7"/>
<evidence type="ECO:0000256" key="4">
    <source>
        <dbReference type="PROSITE-ProRule" id="PRU00335"/>
    </source>
</evidence>
<keyword evidence="2 4" id="KW-0238">DNA-binding</keyword>
<dbReference type="PANTHER" id="PTHR47506">
    <property type="entry name" value="TRANSCRIPTIONAL REGULATORY PROTEIN"/>
    <property type="match status" value="1"/>
</dbReference>
<accession>A0A947DHK7</accession>
<dbReference type="Pfam" id="PF00440">
    <property type="entry name" value="TetR_N"/>
    <property type="match status" value="1"/>
</dbReference>
<evidence type="ECO:0000256" key="1">
    <source>
        <dbReference type="ARBA" id="ARBA00023015"/>
    </source>
</evidence>
<keyword evidence="3" id="KW-0804">Transcription</keyword>
<dbReference type="InterPro" id="IPR001647">
    <property type="entry name" value="HTH_TetR"/>
</dbReference>
<gene>
    <name evidence="6" type="ORF">IXB50_11560</name>
</gene>
<keyword evidence="1" id="KW-0805">Transcription regulation</keyword>
<dbReference type="GO" id="GO:0003677">
    <property type="term" value="F:DNA binding"/>
    <property type="evidence" value="ECO:0007669"/>
    <property type="project" value="UniProtKB-UniRule"/>
</dbReference>
<dbReference type="Pfam" id="PF21993">
    <property type="entry name" value="TetR_C_13_2"/>
    <property type="match status" value="1"/>
</dbReference>
<protein>
    <submittedName>
        <fullName evidence="6">TetR/AcrR family transcriptional regulator</fullName>
    </submittedName>
</protein>
<sequence>MPKEDYVPTLFSLFRQYGYDGTTLSKISAATGLGKASLYHHFPGGKEDMVASVLDHSDCWLQANVLHLLAGEGSPQARLQKMCEHIHELYAGGTQPCLTAILAMGTGRDLFHDKVKGLLESWIGAIANVLVESGFDKDLAIKRGQDALISIQGALIVAQNLDNASLFQRTIQQLPQVLLHPEEGSEHKQ</sequence>
<dbReference type="InterPro" id="IPR009057">
    <property type="entry name" value="Homeodomain-like_sf"/>
</dbReference>
<evidence type="ECO:0000313" key="7">
    <source>
        <dbReference type="Proteomes" id="UP000717364"/>
    </source>
</evidence>
<reference evidence="6" key="2">
    <citation type="journal article" date="2021" name="Mar. Drugs">
        <title>Genome Reduction and Secondary Metabolism of the Marine Sponge-Associated Cyanobacterium Leptothoe.</title>
        <authorList>
            <person name="Konstantinou D."/>
            <person name="Popin R.V."/>
            <person name="Fewer D.P."/>
            <person name="Sivonen K."/>
            <person name="Gkelis S."/>
        </authorList>
    </citation>
    <scope>NUCLEOTIDE SEQUENCE</scope>
    <source>
        <strain evidence="6">TAU-MAC 1115</strain>
    </source>
</reference>
<feature type="DNA-binding region" description="H-T-H motif" evidence="4">
    <location>
        <begin position="23"/>
        <end position="42"/>
    </location>
</feature>
<evidence type="ECO:0000313" key="6">
    <source>
        <dbReference type="EMBL" id="MBT9316056.1"/>
    </source>
</evidence>
<organism evidence="6 7">
    <name type="scientific">Leptothoe spongobia TAU-MAC 1115</name>
    <dbReference type="NCBI Taxonomy" id="1967444"/>
    <lineage>
        <taxon>Bacteria</taxon>
        <taxon>Bacillati</taxon>
        <taxon>Cyanobacteriota</taxon>
        <taxon>Cyanophyceae</taxon>
        <taxon>Nodosilineales</taxon>
        <taxon>Cymatolegaceae</taxon>
        <taxon>Leptothoe</taxon>
        <taxon>Leptothoe spongobia</taxon>
    </lineage>
</organism>
<evidence type="ECO:0000259" key="5">
    <source>
        <dbReference type="PROSITE" id="PS50977"/>
    </source>
</evidence>
<dbReference type="SUPFAM" id="SSF48498">
    <property type="entry name" value="Tetracyclin repressor-like, C-terminal domain"/>
    <property type="match status" value="1"/>
</dbReference>
<name>A0A947DHK7_9CYAN</name>
<reference evidence="6" key="1">
    <citation type="submission" date="2020-11" db="EMBL/GenBank/DDBJ databases">
        <authorList>
            <person name="Konstantinou D."/>
            <person name="Gkelis S."/>
            <person name="Popin R."/>
            <person name="Fewer D."/>
            <person name="Sivonen K."/>
        </authorList>
    </citation>
    <scope>NUCLEOTIDE SEQUENCE</scope>
    <source>
        <strain evidence="6">TAU-MAC 1115</strain>
    </source>
</reference>
<dbReference type="PANTHER" id="PTHR47506:SF7">
    <property type="entry name" value="TRANSCRIPTIONAL REGULATORY PROTEIN"/>
    <property type="match status" value="1"/>
</dbReference>
<evidence type="ECO:0000256" key="2">
    <source>
        <dbReference type="ARBA" id="ARBA00023125"/>
    </source>
</evidence>
<dbReference type="SUPFAM" id="SSF46689">
    <property type="entry name" value="Homeodomain-like"/>
    <property type="match status" value="1"/>
</dbReference>
<keyword evidence="7" id="KW-1185">Reference proteome</keyword>
<dbReference type="PROSITE" id="PS50977">
    <property type="entry name" value="HTH_TETR_2"/>
    <property type="match status" value="1"/>
</dbReference>
<dbReference type="EMBL" id="JADOES010000020">
    <property type="protein sequence ID" value="MBT9316056.1"/>
    <property type="molecule type" value="Genomic_DNA"/>
</dbReference>
<dbReference type="InterPro" id="IPR036271">
    <property type="entry name" value="Tet_transcr_reg_TetR-rel_C_sf"/>
</dbReference>
<feature type="domain" description="HTH tetR-type" evidence="5">
    <location>
        <begin position="1"/>
        <end position="60"/>
    </location>
</feature>
<dbReference type="Proteomes" id="UP000717364">
    <property type="component" value="Unassembled WGS sequence"/>
</dbReference>
<proteinExistence type="predicted"/>
<comment type="caution">
    <text evidence="6">The sequence shown here is derived from an EMBL/GenBank/DDBJ whole genome shotgun (WGS) entry which is preliminary data.</text>
</comment>